<dbReference type="SUPFAM" id="SSF52540">
    <property type="entry name" value="P-loop containing nucleoside triphosphate hydrolases"/>
    <property type="match status" value="1"/>
</dbReference>
<dbReference type="AlphaFoldDB" id="A0A3R7YKF6"/>
<comment type="caution">
    <text evidence="3">The sequence shown here is derived from an EMBL/GenBank/DDBJ whole genome shotgun (WGS) entry which is preliminary data.</text>
</comment>
<feature type="region of interest" description="Disordered" evidence="1">
    <location>
        <begin position="1"/>
        <end position="254"/>
    </location>
</feature>
<sequence length="375" mass="41916">MGPGFSPRQSQNGGHSATRPTPSEAKISGEGRPCGLTRKKHRHRAAQRREDAEHCCCQEAQDSVRRSDAPKEKQERRKADNSSQSGRLTRGPLSDPEEGEEEDDEEGCEEDFEQQGEAEEHGSEESDLFDDAESLLSGDSLTPEEAKERAHILENLEAGRRQMEKEGKSLRDFGNPEKDETDRQAWLRPAPWSTSAGDKGDKARRFEPEDEDEVDSNQDEGDLLYDVRQAERTPDKELTRDTEEETGSSGVAFRLSTPYRSSQKLVRREGRVPCVCLLGRPNVGKSSLFNTLKDKEDTAADAIVRDEDGTTRDRHYAFSVWRGRPFIVVDTGGLIFEEDRYAAALYAEEVGERTGWCRELSGAAANQNAVAICHI</sequence>
<feature type="compositionally biased region" description="Basic and acidic residues" evidence="1">
    <location>
        <begin position="144"/>
        <end position="185"/>
    </location>
</feature>
<feature type="compositionally biased region" description="Acidic residues" evidence="1">
    <location>
        <begin position="95"/>
        <end position="117"/>
    </location>
</feature>
<dbReference type="Proteomes" id="UP000284452">
    <property type="component" value="Unassembled WGS sequence"/>
</dbReference>
<accession>A0A3R7YKF6</accession>
<feature type="compositionally biased region" description="Acidic residues" evidence="1">
    <location>
        <begin position="208"/>
        <end position="223"/>
    </location>
</feature>
<dbReference type="InterPro" id="IPR027417">
    <property type="entry name" value="P-loop_NTPase"/>
</dbReference>
<evidence type="ECO:0000259" key="2">
    <source>
        <dbReference type="Pfam" id="PF01926"/>
    </source>
</evidence>
<evidence type="ECO:0000313" key="3">
    <source>
        <dbReference type="EMBL" id="RQX67731.1"/>
    </source>
</evidence>
<evidence type="ECO:0000313" key="4">
    <source>
        <dbReference type="Proteomes" id="UP000284452"/>
    </source>
</evidence>
<dbReference type="Gene3D" id="3.40.50.300">
    <property type="entry name" value="P-loop containing nucleotide triphosphate hydrolases"/>
    <property type="match status" value="1"/>
</dbReference>
<dbReference type="InterPro" id="IPR006073">
    <property type="entry name" value="GTP-bd"/>
</dbReference>
<proteinExistence type="predicted"/>
<feature type="compositionally biased region" description="Polar residues" evidence="1">
    <location>
        <begin position="7"/>
        <end position="21"/>
    </location>
</feature>
<feature type="compositionally biased region" description="Basic and acidic residues" evidence="1">
    <location>
        <begin position="47"/>
        <end position="80"/>
    </location>
</feature>
<feature type="compositionally biased region" description="Basic and acidic residues" evidence="1">
    <location>
        <begin position="198"/>
        <end position="207"/>
    </location>
</feature>
<protein>
    <submittedName>
        <fullName evidence="3">Putative GTP-binding protein engA</fullName>
    </submittedName>
</protein>
<dbReference type="GO" id="GO:0005525">
    <property type="term" value="F:GTP binding"/>
    <property type="evidence" value="ECO:0007669"/>
    <property type="project" value="InterPro"/>
</dbReference>
<name>A0A3R7YKF6_TOXGO</name>
<evidence type="ECO:0000256" key="1">
    <source>
        <dbReference type="SAM" id="MobiDB-lite"/>
    </source>
</evidence>
<feature type="domain" description="G" evidence="2">
    <location>
        <begin position="275"/>
        <end position="338"/>
    </location>
</feature>
<organism evidence="3 4">
    <name type="scientific">Toxoplasma gondii CAST</name>
    <dbReference type="NCBI Taxonomy" id="943122"/>
    <lineage>
        <taxon>Eukaryota</taxon>
        <taxon>Sar</taxon>
        <taxon>Alveolata</taxon>
        <taxon>Apicomplexa</taxon>
        <taxon>Conoidasida</taxon>
        <taxon>Coccidia</taxon>
        <taxon>Eucoccidiorida</taxon>
        <taxon>Eimeriorina</taxon>
        <taxon>Sarcocystidae</taxon>
        <taxon>Toxoplasma</taxon>
    </lineage>
</organism>
<dbReference type="PANTHER" id="PTHR43834:SF6">
    <property type="entry name" value="GTPASE DER"/>
    <property type="match status" value="1"/>
</dbReference>
<dbReference type="Pfam" id="PF01926">
    <property type="entry name" value="MMR_HSR1"/>
    <property type="match status" value="1"/>
</dbReference>
<feature type="compositionally biased region" description="Basic and acidic residues" evidence="1">
    <location>
        <begin position="228"/>
        <end position="241"/>
    </location>
</feature>
<dbReference type="GO" id="GO:0043022">
    <property type="term" value="F:ribosome binding"/>
    <property type="evidence" value="ECO:0007669"/>
    <property type="project" value="TreeGrafter"/>
</dbReference>
<gene>
    <name evidence="3" type="ORF">TGCAST_211480A</name>
</gene>
<feature type="compositionally biased region" description="Basic residues" evidence="1">
    <location>
        <begin position="37"/>
        <end position="46"/>
    </location>
</feature>
<dbReference type="VEuPathDB" id="ToxoDB:TGCAST_211480A"/>
<dbReference type="PANTHER" id="PTHR43834">
    <property type="entry name" value="GTPASE DER"/>
    <property type="match status" value="1"/>
</dbReference>
<dbReference type="EMBL" id="AHIV02001968">
    <property type="protein sequence ID" value="RQX67731.1"/>
    <property type="molecule type" value="Genomic_DNA"/>
</dbReference>
<reference evidence="3 4" key="1">
    <citation type="submission" date="2017-10" db="EMBL/GenBank/DDBJ databases">
        <authorList>
            <person name="Sibley D."/>
            <person name="Venepally P."/>
            <person name="Karamycheva S."/>
            <person name="Hadjithomas M."/>
            <person name="Khan A."/>
            <person name="Brunk B."/>
            <person name="Roos D."/>
            <person name="Caler E."/>
            <person name="Lorenzi H."/>
        </authorList>
    </citation>
    <scope>NUCLEOTIDE SEQUENCE [LARGE SCALE GENOMIC DNA]</scope>
    <source>
        <strain evidence="3 4">CAST</strain>
    </source>
</reference>